<gene>
    <name evidence="2" type="ORF">SNAT2548_LOCUS6558</name>
</gene>
<reference evidence="2" key="1">
    <citation type="submission" date="2021-02" db="EMBL/GenBank/DDBJ databases">
        <authorList>
            <person name="Dougan E. K."/>
            <person name="Rhodes N."/>
            <person name="Thang M."/>
            <person name="Chan C."/>
        </authorList>
    </citation>
    <scope>NUCLEOTIDE SEQUENCE</scope>
</reference>
<comment type="caution">
    <text evidence="2">The sequence shown here is derived from an EMBL/GenBank/DDBJ whole genome shotgun (WGS) entry which is preliminary data.</text>
</comment>
<accession>A0A812JG91</accession>
<evidence type="ECO:0000313" key="2">
    <source>
        <dbReference type="EMBL" id="CAE7206198.1"/>
    </source>
</evidence>
<proteinExistence type="predicted"/>
<name>A0A812JG91_9DINO</name>
<keyword evidence="3" id="KW-1185">Reference proteome</keyword>
<organism evidence="2 3">
    <name type="scientific">Symbiodinium natans</name>
    <dbReference type="NCBI Taxonomy" id="878477"/>
    <lineage>
        <taxon>Eukaryota</taxon>
        <taxon>Sar</taxon>
        <taxon>Alveolata</taxon>
        <taxon>Dinophyceae</taxon>
        <taxon>Suessiales</taxon>
        <taxon>Symbiodiniaceae</taxon>
        <taxon>Symbiodinium</taxon>
    </lineage>
</organism>
<feature type="transmembrane region" description="Helical" evidence="1">
    <location>
        <begin position="161"/>
        <end position="180"/>
    </location>
</feature>
<keyword evidence="1" id="KW-1133">Transmembrane helix</keyword>
<evidence type="ECO:0000256" key="1">
    <source>
        <dbReference type="SAM" id="Phobius"/>
    </source>
</evidence>
<dbReference type="AlphaFoldDB" id="A0A812JG91"/>
<protein>
    <submittedName>
        <fullName evidence="2">Uncharacterized protein</fullName>
    </submittedName>
</protein>
<feature type="transmembrane region" description="Helical" evidence="1">
    <location>
        <begin position="20"/>
        <end position="43"/>
    </location>
</feature>
<dbReference type="EMBL" id="CAJNDS010000437">
    <property type="protein sequence ID" value="CAE7206198.1"/>
    <property type="molecule type" value="Genomic_DNA"/>
</dbReference>
<keyword evidence="1" id="KW-0812">Transmembrane</keyword>
<evidence type="ECO:0000313" key="3">
    <source>
        <dbReference type="Proteomes" id="UP000604046"/>
    </source>
</evidence>
<feature type="transmembrane region" description="Helical" evidence="1">
    <location>
        <begin position="104"/>
        <end position="126"/>
    </location>
</feature>
<dbReference type="Proteomes" id="UP000604046">
    <property type="component" value="Unassembled WGS sequence"/>
</dbReference>
<keyword evidence="1" id="KW-0472">Membrane</keyword>
<sequence length="281" mass="31609">MPRVGWTCSTIARASGCFPAILHLILIELIMLPLFQFAVFIFLRDCMFEIAVQSRGGACAFCALGRDLDCVEAKYNWWLLSLSAVTLSCNDGGYIHSSGYAPLAIIWICFLLVAFIWFGTIARFFMKIPLNTPMGSGHYLKFLWETRLCRWYTVACRILEVVAVVSIFVLFAAATAYMGADALAWVFREKLVEGLFVIISMRQFTRPVLPCFNFDIEDFERIRFKLGIIFNSNAIVHELHGDFCRAFADGVSLVEDVSDQGAIHSMLKSTSNNQSSRLASE</sequence>